<proteinExistence type="predicted"/>
<sequence length="55" mass="6327">MHLTGLEPIGKNGRSIKPTKFLHDFANGGELAYDDILIDKFLFVFTQLILHYHKI</sequence>
<evidence type="ECO:0000313" key="1">
    <source>
        <dbReference type="EMBL" id="RSI53725.1"/>
    </source>
</evidence>
<dbReference type="EMBL" id="RJNF01000040">
    <property type="protein sequence ID" value="RSI53725.1"/>
    <property type="molecule type" value="Genomic_DNA"/>
</dbReference>
<organism evidence="1 2">
    <name type="scientific">Streptococcus salivarius</name>
    <dbReference type="NCBI Taxonomy" id="1304"/>
    <lineage>
        <taxon>Bacteria</taxon>
        <taxon>Bacillati</taxon>
        <taxon>Bacillota</taxon>
        <taxon>Bacilli</taxon>
        <taxon>Lactobacillales</taxon>
        <taxon>Streptococcaceae</taxon>
        <taxon>Streptococcus</taxon>
    </lineage>
</organism>
<dbReference type="AlphaFoldDB" id="A0AAX1Y921"/>
<name>A0AAX1Y921_STRSL</name>
<dbReference type="RefSeq" id="WP_250319890.1">
    <property type="nucleotide sequence ID" value="NZ_JAHCZX010000006.1"/>
</dbReference>
<protein>
    <submittedName>
        <fullName evidence="1">Uncharacterized protein</fullName>
    </submittedName>
</protein>
<gene>
    <name evidence="1" type="ORF">D8867_10180</name>
</gene>
<evidence type="ECO:0000313" key="2">
    <source>
        <dbReference type="Proteomes" id="UP000273998"/>
    </source>
</evidence>
<comment type="caution">
    <text evidence="1">The sequence shown here is derived from an EMBL/GenBank/DDBJ whole genome shotgun (WGS) entry which is preliminary data.</text>
</comment>
<accession>A0AAX1Y921</accession>
<reference evidence="1 2" key="1">
    <citation type="submission" date="2018-11" db="EMBL/GenBank/DDBJ databases">
        <title>Species Designations Belie Phenotypic and Genotypic Heterogeneity in Oral Streptococci.</title>
        <authorList>
            <person name="Velsko I."/>
        </authorList>
    </citation>
    <scope>NUCLEOTIDE SEQUENCE [LARGE SCALE GENOMIC DNA]</scope>
    <source>
        <strain evidence="1 2">BCC42</strain>
    </source>
</reference>
<dbReference type="Proteomes" id="UP000273998">
    <property type="component" value="Unassembled WGS sequence"/>
</dbReference>